<evidence type="ECO:0000256" key="9">
    <source>
        <dbReference type="ARBA" id="ARBA00023136"/>
    </source>
</evidence>
<dbReference type="EMBL" id="JBICBT010000492">
    <property type="protein sequence ID" value="KAL3111760.1"/>
    <property type="molecule type" value="Genomic_DNA"/>
</dbReference>
<dbReference type="GO" id="GO:0016020">
    <property type="term" value="C:membrane"/>
    <property type="evidence" value="ECO:0007669"/>
    <property type="project" value="UniProtKB-SubCell"/>
</dbReference>
<dbReference type="InterPro" id="IPR003593">
    <property type="entry name" value="AAA+_ATPase"/>
</dbReference>
<dbReference type="FunFam" id="3.40.50.300:FF:000205">
    <property type="entry name" value="ABC transporter B family member 4"/>
    <property type="match status" value="2"/>
</dbReference>
<dbReference type="CDD" id="cd03249">
    <property type="entry name" value="ABC_MTABC3_MDL1_MDL2"/>
    <property type="match status" value="2"/>
</dbReference>
<feature type="region of interest" description="Disordered" evidence="10">
    <location>
        <begin position="667"/>
        <end position="714"/>
    </location>
</feature>
<dbReference type="Pfam" id="PF00005">
    <property type="entry name" value="ABC_tran"/>
    <property type="match status" value="2"/>
</dbReference>
<reference evidence="14 15" key="1">
    <citation type="submission" date="2024-10" db="EMBL/GenBank/DDBJ databases">
        <authorList>
            <person name="Kim D."/>
        </authorList>
    </citation>
    <scope>NUCLEOTIDE SEQUENCE [LARGE SCALE GENOMIC DNA]</scope>
    <source>
        <strain evidence="14">BH-2024</strain>
    </source>
</reference>
<evidence type="ECO:0000256" key="10">
    <source>
        <dbReference type="SAM" id="MobiDB-lite"/>
    </source>
</evidence>
<feature type="transmembrane region" description="Helical" evidence="11">
    <location>
        <begin position="968"/>
        <end position="987"/>
    </location>
</feature>
<feature type="transmembrane region" description="Helical" evidence="11">
    <location>
        <begin position="81"/>
        <end position="105"/>
    </location>
</feature>
<keyword evidence="7" id="KW-0067">ATP-binding</keyword>
<feature type="transmembrane region" description="Helical" evidence="11">
    <location>
        <begin position="153"/>
        <end position="176"/>
    </location>
</feature>
<dbReference type="Pfam" id="PF00664">
    <property type="entry name" value="ABC_membrane"/>
    <property type="match status" value="2"/>
</dbReference>
<evidence type="ECO:0000259" key="12">
    <source>
        <dbReference type="PROSITE" id="PS50893"/>
    </source>
</evidence>
<evidence type="ECO:0000256" key="4">
    <source>
        <dbReference type="ARBA" id="ARBA00022692"/>
    </source>
</evidence>
<keyword evidence="5" id="KW-0677">Repeat</keyword>
<evidence type="ECO:0000256" key="8">
    <source>
        <dbReference type="ARBA" id="ARBA00022989"/>
    </source>
</evidence>
<feature type="domain" description="ABC transmembrane type-1" evidence="13">
    <location>
        <begin position="85"/>
        <end position="395"/>
    </location>
</feature>
<dbReference type="PANTHER" id="PTHR43394:SF27">
    <property type="entry name" value="ATP-DEPENDENT TRANSLOCASE ABCB1-LIKE"/>
    <property type="match status" value="1"/>
</dbReference>
<feature type="compositionally biased region" description="Acidic residues" evidence="10">
    <location>
        <begin position="703"/>
        <end position="714"/>
    </location>
</feature>
<comment type="caution">
    <text evidence="14">The sequence shown here is derived from an EMBL/GenBank/DDBJ whole genome shotgun (WGS) entry which is preliminary data.</text>
</comment>
<feature type="domain" description="ABC transporter" evidence="12">
    <location>
        <begin position="430"/>
        <end position="666"/>
    </location>
</feature>
<comment type="subcellular location">
    <subcellularLocation>
        <location evidence="1">Membrane</location>
        <topology evidence="1">Multi-pass membrane protein</topology>
    </subcellularLocation>
</comment>
<dbReference type="SMART" id="SM00382">
    <property type="entry name" value="AAA"/>
    <property type="match status" value="2"/>
</dbReference>
<evidence type="ECO:0000256" key="1">
    <source>
        <dbReference type="ARBA" id="ARBA00004141"/>
    </source>
</evidence>
<organism evidence="14 15">
    <name type="scientific">Heterodera trifolii</name>
    <dbReference type="NCBI Taxonomy" id="157864"/>
    <lineage>
        <taxon>Eukaryota</taxon>
        <taxon>Metazoa</taxon>
        <taxon>Ecdysozoa</taxon>
        <taxon>Nematoda</taxon>
        <taxon>Chromadorea</taxon>
        <taxon>Rhabditida</taxon>
        <taxon>Tylenchina</taxon>
        <taxon>Tylenchomorpha</taxon>
        <taxon>Tylenchoidea</taxon>
        <taxon>Heteroderidae</taxon>
        <taxon>Heteroderinae</taxon>
        <taxon>Heterodera</taxon>
    </lineage>
</organism>
<dbReference type="PANTHER" id="PTHR43394">
    <property type="entry name" value="ATP-DEPENDENT PERMEASE MDL1, MITOCHONDRIAL"/>
    <property type="match status" value="1"/>
</dbReference>
<sequence>MEGIFGTQRGGGDIRPNNDDNGNHNDRQPLLLEESEKASYGSLVPTEDSFRQGKHWWKRSGKLKASKQQLGIFAYSSSVDYALIAFGTVASVLHGAGFPLLSIVLGGMTSVFLRAENSDFVHGQTPRQNATNSSAILPISKEEFQSEVAAFSVYYLVLGFVMFVTSYIQIACWEAVAERVAHRLRHTYLKALLRQEIAWFDTVQSGNLTARLSDDLERVREGLGDKASLFIQMFSAFIAGFVVGFFYNWQMALVMALFTPAIAFTGAWMGRITATRTQVEQEKYAVAGAIAEETFSSMRTIHALNAERQEMERYEKALEDGRRTGLLKYLYMSVGFGATHLITHASYAVAFWFASRLIVWDEQFDRGTVFIVFFSVMSGSTALGAALPNFTSISSAKGAARHVLKVINREPKIDAYSEGGQMLREVKGEICFRNVRFAYPLRRDIEVLKGVSFKVCPGKKLALVGPSGCGKSTIVNLLLRFYDPTNGEVTLDGVNLRRLNIRSLRDEIGIVSQEPVLFDGTLEENILLGNEDATREQIIRCCRLANAFEFINRLSEGIRTRVGERGAQLSGGQKQRIAIARALIKNPRILLLDEATSALDTESEALVQKALETAQEGRTTIVVAHRLATIRNVDQILVFHNGQIVEAGTHEELIEKKGIFHGMVSQQQIQQGNADQSLQKIDEAPNSEESEGTAEGQRPTETPNDENGDAFEDGSEEKGMAIPLLGEGSVGSAKSSPRKAKAAEGGGTLRRKHSPAMVKLRNAFTLHFTQIKNLSHLIFLFSVLRRRKTSSASLRTSTSTDVLQISQMQKELDESEVRPSSIGKIFRFNTGNWHLAFVGLIGCSISGLAVPFFALVYAQIFSVFSEPLDQLQSDALFWAAMFLLVGFLNAFGFFISALTKKLRTEAFRNLMRQDIAFFDDERHSTGKLCTRFATDTPNVRYVFTRLMVVISSVVTLLGAIAIGFVNGWQLALILLAIIPLILASGYFEMQQQFGKKMRDTELLEDAGKVASEAVENIRTVQSLNKQLFFHRKYASLLSAPHRANMHQVHIYGFVFAFSQSLIFFMYALAFWVGSLFVLNGIMRPASVFRVFFAIAFCGQSVGQISSFIPDVVKARLAGSLLFHLIEYPSLIDSLSDRGNDQKFAGHIQFRSVSFTYPSRPDVSVLNRMSFEVKAGQTVALVGYSGCGKSTVMALLERFYLPTRGSILIDGMPIEEINIHRLRNQIAMVSQEPTLFDCTIRENITYGMADRERITHEQIVRAAEQANVHNFVLGLPEGTQVGERGAQLSGGQKQRIAIARALIREPTVLLLDEATSALDTENEKAVKKALENARKGRTCLVIAHRLSTIQNSDIILVIKDGRVVEQGVHDELLSKGGIYTTLCETQILKEEATE</sequence>
<evidence type="ECO:0000256" key="6">
    <source>
        <dbReference type="ARBA" id="ARBA00022741"/>
    </source>
</evidence>
<feature type="transmembrane region" description="Helical" evidence="11">
    <location>
        <begin position="1050"/>
        <end position="1078"/>
    </location>
</feature>
<feature type="transmembrane region" description="Helical" evidence="11">
    <location>
        <begin position="367"/>
        <end position="387"/>
    </location>
</feature>
<dbReference type="CDD" id="cd18578">
    <property type="entry name" value="ABC_6TM_Pgp_ABCB1_D2_like"/>
    <property type="match status" value="1"/>
</dbReference>
<dbReference type="PROSITE" id="PS00211">
    <property type="entry name" value="ABC_TRANSPORTER_1"/>
    <property type="match status" value="2"/>
</dbReference>
<feature type="transmembrane region" description="Helical" evidence="11">
    <location>
        <begin position="227"/>
        <end position="247"/>
    </location>
</feature>
<dbReference type="Gene3D" id="1.20.1560.10">
    <property type="entry name" value="ABC transporter type 1, transmembrane domain"/>
    <property type="match status" value="2"/>
</dbReference>
<dbReference type="InterPro" id="IPR011527">
    <property type="entry name" value="ABC1_TM_dom"/>
</dbReference>
<evidence type="ECO:0000256" key="2">
    <source>
        <dbReference type="ARBA" id="ARBA00007577"/>
    </source>
</evidence>
<dbReference type="Proteomes" id="UP001620626">
    <property type="component" value="Unassembled WGS sequence"/>
</dbReference>
<feature type="domain" description="ABC transmembrane type-1" evidence="13">
    <location>
        <begin position="837"/>
        <end position="1113"/>
    </location>
</feature>
<evidence type="ECO:0000313" key="14">
    <source>
        <dbReference type="EMBL" id="KAL3111760.1"/>
    </source>
</evidence>
<dbReference type="PROSITE" id="PS50929">
    <property type="entry name" value="ABC_TM1F"/>
    <property type="match status" value="2"/>
</dbReference>
<evidence type="ECO:0000256" key="7">
    <source>
        <dbReference type="ARBA" id="ARBA00022840"/>
    </source>
</evidence>
<feature type="domain" description="ABC transporter" evidence="12">
    <location>
        <begin position="1147"/>
        <end position="1384"/>
    </location>
</feature>
<keyword evidence="8 11" id="KW-1133">Transmembrane helix</keyword>
<evidence type="ECO:0000256" key="5">
    <source>
        <dbReference type="ARBA" id="ARBA00022737"/>
    </source>
</evidence>
<dbReference type="SUPFAM" id="SSF52540">
    <property type="entry name" value="P-loop containing nucleoside triphosphate hydrolases"/>
    <property type="match status" value="2"/>
</dbReference>
<keyword evidence="3" id="KW-0813">Transport</keyword>
<gene>
    <name evidence="14" type="ORF">niasHT_011047</name>
</gene>
<protein>
    <submittedName>
        <fullName evidence="14">Uncharacterized protein</fullName>
    </submittedName>
</protein>
<feature type="transmembrane region" description="Helical" evidence="11">
    <location>
        <begin position="253"/>
        <end position="274"/>
    </location>
</feature>
<keyword evidence="6" id="KW-0547">Nucleotide-binding</keyword>
<feature type="transmembrane region" description="Helical" evidence="11">
    <location>
        <begin position="941"/>
        <end position="962"/>
    </location>
</feature>
<feature type="region of interest" description="Disordered" evidence="10">
    <location>
        <begin position="1"/>
        <end position="27"/>
    </location>
</feature>
<dbReference type="CDD" id="cd18577">
    <property type="entry name" value="ABC_6TM_Pgp_ABCB1_D1_like"/>
    <property type="match status" value="1"/>
</dbReference>
<feature type="compositionally biased region" description="Basic and acidic residues" evidence="10">
    <location>
        <begin position="16"/>
        <end position="27"/>
    </location>
</feature>
<dbReference type="FunFam" id="1.20.1560.10:FF:000018">
    <property type="entry name" value="ATP-binding cassette subfamily B member 11"/>
    <property type="match status" value="1"/>
</dbReference>
<evidence type="ECO:0000256" key="3">
    <source>
        <dbReference type="ARBA" id="ARBA00022448"/>
    </source>
</evidence>
<comment type="similarity">
    <text evidence="2">Belongs to the ABC transporter superfamily. ABCB family. Multidrug resistance exporter (TC 3.A.1.201) subfamily.</text>
</comment>
<dbReference type="InterPro" id="IPR017871">
    <property type="entry name" value="ABC_transporter-like_CS"/>
</dbReference>
<evidence type="ECO:0000259" key="13">
    <source>
        <dbReference type="PROSITE" id="PS50929"/>
    </source>
</evidence>
<dbReference type="InterPro" id="IPR027417">
    <property type="entry name" value="P-loop_NTPase"/>
</dbReference>
<feature type="transmembrane region" description="Helical" evidence="11">
    <location>
        <begin position="329"/>
        <end position="355"/>
    </location>
</feature>
<dbReference type="InterPro" id="IPR036640">
    <property type="entry name" value="ABC1_TM_sf"/>
</dbReference>
<feature type="region of interest" description="Disordered" evidence="10">
    <location>
        <begin position="726"/>
        <end position="754"/>
    </location>
</feature>
<evidence type="ECO:0000256" key="11">
    <source>
        <dbReference type="SAM" id="Phobius"/>
    </source>
</evidence>
<name>A0ABD2LAM0_9BILA</name>
<dbReference type="Gene3D" id="3.40.50.300">
    <property type="entry name" value="P-loop containing nucleotide triphosphate hydrolases"/>
    <property type="match status" value="2"/>
</dbReference>
<accession>A0ABD2LAM0</accession>
<keyword evidence="15" id="KW-1185">Reference proteome</keyword>
<dbReference type="FunFam" id="1.20.1560.10:FF:000009">
    <property type="entry name" value="ABC transporter B family member 1"/>
    <property type="match status" value="1"/>
</dbReference>
<keyword evidence="4 11" id="KW-0812">Transmembrane</keyword>
<keyword evidence="9 11" id="KW-0472">Membrane</keyword>
<dbReference type="InterPro" id="IPR039421">
    <property type="entry name" value="Type_1_exporter"/>
</dbReference>
<dbReference type="GO" id="GO:0005524">
    <property type="term" value="F:ATP binding"/>
    <property type="evidence" value="ECO:0007669"/>
    <property type="project" value="UniProtKB-KW"/>
</dbReference>
<dbReference type="InterPro" id="IPR003439">
    <property type="entry name" value="ABC_transporter-like_ATP-bd"/>
</dbReference>
<dbReference type="PROSITE" id="PS50893">
    <property type="entry name" value="ABC_TRANSPORTER_2"/>
    <property type="match status" value="2"/>
</dbReference>
<evidence type="ECO:0000313" key="15">
    <source>
        <dbReference type="Proteomes" id="UP001620626"/>
    </source>
</evidence>
<feature type="compositionally biased region" description="Polar residues" evidence="10">
    <location>
        <begin position="667"/>
        <end position="679"/>
    </location>
</feature>
<feature type="transmembrane region" description="Helical" evidence="11">
    <location>
        <begin position="833"/>
        <end position="855"/>
    </location>
</feature>
<dbReference type="SUPFAM" id="SSF90123">
    <property type="entry name" value="ABC transporter transmembrane region"/>
    <property type="match status" value="2"/>
</dbReference>
<proteinExistence type="inferred from homology"/>
<feature type="transmembrane region" description="Helical" evidence="11">
    <location>
        <begin position="875"/>
        <end position="898"/>
    </location>
</feature>